<dbReference type="OrthoDB" id="190583at2"/>
<dbReference type="Gene3D" id="2.60.40.1190">
    <property type="match status" value="1"/>
</dbReference>
<gene>
    <name evidence="1" type="ORF">EAH76_19430</name>
</gene>
<protein>
    <recommendedName>
        <fullName evidence="3">DOMON-like domain-containing protein</fullName>
    </recommendedName>
</protein>
<dbReference type="RefSeq" id="WP_140851948.1">
    <property type="nucleotide sequence ID" value="NZ_RCZC01000008.1"/>
</dbReference>
<dbReference type="CDD" id="cd09627">
    <property type="entry name" value="DOMON_murB_like"/>
    <property type="match status" value="1"/>
</dbReference>
<dbReference type="AlphaFoldDB" id="A0A502FIQ2"/>
<dbReference type="EMBL" id="RCZC01000008">
    <property type="protein sequence ID" value="TPG49003.1"/>
    <property type="molecule type" value="Genomic_DNA"/>
</dbReference>
<evidence type="ECO:0008006" key="3">
    <source>
        <dbReference type="Google" id="ProtNLM"/>
    </source>
</evidence>
<evidence type="ECO:0000313" key="2">
    <source>
        <dbReference type="Proteomes" id="UP000319931"/>
    </source>
</evidence>
<comment type="caution">
    <text evidence="1">The sequence shown here is derived from an EMBL/GenBank/DDBJ whole genome shotgun (WGS) entry which is preliminary data.</text>
</comment>
<organism evidence="1 2">
    <name type="scientific">Sphingomonas glacialis</name>
    <dbReference type="NCBI Taxonomy" id="658225"/>
    <lineage>
        <taxon>Bacteria</taxon>
        <taxon>Pseudomonadati</taxon>
        <taxon>Pseudomonadota</taxon>
        <taxon>Alphaproteobacteria</taxon>
        <taxon>Sphingomonadales</taxon>
        <taxon>Sphingomonadaceae</taxon>
        <taxon>Sphingomonas</taxon>
    </lineage>
</organism>
<dbReference type="Proteomes" id="UP000319931">
    <property type="component" value="Unassembled WGS sequence"/>
</dbReference>
<name>A0A502FIQ2_9SPHN</name>
<keyword evidence="2" id="KW-1185">Reference proteome</keyword>
<accession>A0A502FIQ2</accession>
<proteinExistence type="predicted"/>
<sequence length="191" mass="20456">MTDFAAEAPHSGAKRYALVPHPDRPANAVEAVGVDVVRDGDTVVLTFTVEGNEHVALPDWVTSTRADDLWKTTCCELFLAAPDAAGYFEFNYSPSTRWAAYRFAGYRAGGQDLPLAADPHVGRGDDNSAYLVEVDQSLADLPGGALQMGLSAVIEETDGTKSYWALAHAEGSPDFHNRDCFIATLPAPDAP</sequence>
<evidence type="ECO:0000313" key="1">
    <source>
        <dbReference type="EMBL" id="TPG49003.1"/>
    </source>
</evidence>
<reference evidence="1 2" key="1">
    <citation type="journal article" date="2019" name="Environ. Microbiol.">
        <title>Species interactions and distinct microbial communities in high Arctic permafrost affected cryosols are associated with the CH4 and CO2 gas fluxes.</title>
        <authorList>
            <person name="Altshuler I."/>
            <person name="Hamel J."/>
            <person name="Turney S."/>
            <person name="Magnuson E."/>
            <person name="Levesque R."/>
            <person name="Greer C."/>
            <person name="Whyte L.G."/>
        </authorList>
    </citation>
    <scope>NUCLEOTIDE SEQUENCE [LARGE SCALE GENOMIC DNA]</scope>
    <source>
        <strain evidence="1 2">E6.1</strain>
    </source>
</reference>